<keyword evidence="3" id="KW-0813">Transport</keyword>
<evidence type="ECO:0000256" key="8">
    <source>
        <dbReference type="SAM" id="Coils"/>
    </source>
</evidence>
<evidence type="ECO:0000256" key="3">
    <source>
        <dbReference type="ARBA" id="ARBA00022448"/>
    </source>
</evidence>
<dbReference type="GO" id="GO:0009279">
    <property type="term" value="C:cell outer membrane"/>
    <property type="evidence" value="ECO:0007669"/>
    <property type="project" value="UniProtKB-SubCell"/>
</dbReference>
<evidence type="ECO:0000256" key="2">
    <source>
        <dbReference type="ARBA" id="ARBA00007613"/>
    </source>
</evidence>
<dbReference type="GO" id="GO:1990281">
    <property type="term" value="C:efflux pump complex"/>
    <property type="evidence" value="ECO:0007669"/>
    <property type="project" value="TreeGrafter"/>
</dbReference>
<proteinExistence type="inferred from homology"/>
<comment type="caution">
    <text evidence="9">The sequence shown here is derived from an EMBL/GenBank/DDBJ whole genome shotgun (WGS) entry which is preliminary data.</text>
</comment>
<dbReference type="InterPro" id="IPR003423">
    <property type="entry name" value="OMP_efflux"/>
</dbReference>
<dbReference type="Proteomes" id="UP000269352">
    <property type="component" value="Unassembled WGS sequence"/>
</dbReference>
<evidence type="ECO:0008006" key="11">
    <source>
        <dbReference type="Google" id="ProtNLM"/>
    </source>
</evidence>
<dbReference type="PANTHER" id="PTHR30026:SF20">
    <property type="entry name" value="OUTER MEMBRANE PROTEIN TOLC"/>
    <property type="match status" value="1"/>
</dbReference>
<dbReference type="EMBL" id="BGZN01000011">
    <property type="protein sequence ID" value="GBR73450.1"/>
    <property type="molecule type" value="Genomic_DNA"/>
</dbReference>
<keyword evidence="4" id="KW-1134">Transmembrane beta strand</keyword>
<dbReference type="SUPFAM" id="SSF56954">
    <property type="entry name" value="Outer membrane efflux proteins (OEP)"/>
    <property type="match status" value="1"/>
</dbReference>
<name>A0A388TAV7_TERA1</name>
<dbReference type="PANTHER" id="PTHR30026">
    <property type="entry name" value="OUTER MEMBRANE PROTEIN TOLC"/>
    <property type="match status" value="1"/>
</dbReference>
<evidence type="ECO:0000256" key="5">
    <source>
        <dbReference type="ARBA" id="ARBA00022692"/>
    </source>
</evidence>
<dbReference type="AlphaFoldDB" id="A0A388TAV7"/>
<feature type="coiled-coil region" evidence="8">
    <location>
        <begin position="159"/>
        <end position="186"/>
    </location>
</feature>
<evidence type="ECO:0000313" key="9">
    <source>
        <dbReference type="EMBL" id="GBR73450.1"/>
    </source>
</evidence>
<keyword evidence="8" id="KW-0175">Coiled coil</keyword>
<dbReference type="Pfam" id="PF02321">
    <property type="entry name" value="OEP"/>
    <property type="match status" value="2"/>
</dbReference>
<gene>
    <name evidence="9" type="ORF">NO1_0832</name>
</gene>
<accession>A0A388TAV7</accession>
<comment type="subcellular location">
    <subcellularLocation>
        <location evidence="1">Cell outer membrane</location>
    </subcellularLocation>
</comment>
<organism evidence="9 10">
    <name type="scientific">Termititenax aidoneus</name>
    <dbReference type="NCBI Taxonomy" id="2218524"/>
    <lineage>
        <taxon>Bacteria</taxon>
        <taxon>Bacillati</taxon>
        <taxon>Candidatus Margulisiibacteriota</taxon>
        <taxon>Candidatus Termititenacia</taxon>
        <taxon>Candidatus Termititenacales</taxon>
        <taxon>Candidatus Termititenacaceae</taxon>
        <taxon>Candidatus Termititenax</taxon>
    </lineage>
</organism>
<dbReference type="InterPro" id="IPR051906">
    <property type="entry name" value="TolC-like"/>
</dbReference>
<evidence type="ECO:0000256" key="1">
    <source>
        <dbReference type="ARBA" id="ARBA00004442"/>
    </source>
</evidence>
<dbReference type="Gene3D" id="1.20.1600.10">
    <property type="entry name" value="Outer membrane efflux proteins (OEP)"/>
    <property type="match status" value="1"/>
</dbReference>
<evidence type="ECO:0000313" key="10">
    <source>
        <dbReference type="Proteomes" id="UP000269352"/>
    </source>
</evidence>
<evidence type="ECO:0000256" key="4">
    <source>
        <dbReference type="ARBA" id="ARBA00022452"/>
    </source>
</evidence>
<sequence length="406" mass="44395">MYTWEDCLAEAQKNNLALQTARAKVDAKKISLDALHSSLYPQLSGSLGVNLGASAGQDEDLGQAASRQSESARLSAQQQIFDAQTRPRLEQGKLALAAEELNYQIAEINLRLQLRQEFCALLQTQQSLELAQTVTARRRQQYELVELRYSGGLEHRGSLLTAKANLTKAELAEKQLERRLERNKQKLAQTLGVDAAAQELQITDNLRIAADSASRPDMLALLNQSPTLQSVSARLDSARYDTAIAQAAYIPSIYLSGSLGKNWSQSQASGESANSEDSSWSLGSSLSFDFLDGGKKANSVRGAELQEKIQALELDASKQKVLLTLEETWDKLLDAGDGIAAAQEQLQATTERSTIAAEQYANGLISFDNWIIIEDALINAQQQELSSRIDALLQEAAWLNAKGETL</sequence>
<dbReference type="GO" id="GO:0015562">
    <property type="term" value="F:efflux transmembrane transporter activity"/>
    <property type="evidence" value="ECO:0007669"/>
    <property type="project" value="InterPro"/>
</dbReference>
<evidence type="ECO:0000256" key="7">
    <source>
        <dbReference type="ARBA" id="ARBA00023237"/>
    </source>
</evidence>
<keyword evidence="6" id="KW-0472">Membrane</keyword>
<evidence type="ECO:0000256" key="6">
    <source>
        <dbReference type="ARBA" id="ARBA00023136"/>
    </source>
</evidence>
<protein>
    <recommendedName>
        <fullName evidence="11">Outer membrane efflux protein</fullName>
    </recommendedName>
</protein>
<comment type="similarity">
    <text evidence="2">Belongs to the outer membrane factor (OMF) (TC 1.B.17) family.</text>
</comment>
<keyword evidence="7" id="KW-0998">Cell outer membrane</keyword>
<dbReference type="GO" id="GO:0015288">
    <property type="term" value="F:porin activity"/>
    <property type="evidence" value="ECO:0007669"/>
    <property type="project" value="TreeGrafter"/>
</dbReference>
<keyword evidence="10" id="KW-1185">Reference proteome</keyword>
<reference evidence="9 10" key="1">
    <citation type="journal article" date="2019" name="ISME J.">
        <title>Genome analyses of uncultured TG2/ZB3 bacteria in 'Margulisbacteria' specifically attached to ectosymbiotic spirochetes of protists in the termite gut.</title>
        <authorList>
            <person name="Utami Y.D."/>
            <person name="Kuwahara H."/>
            <person name="Igai K."/>
            <person name="Murakami T."/>
            <person name="Sugaya K."/>
            <person name="Morikawa T."/>
            <person name="Nagura Y."/>
            <person name="Yuki M."/>
            <person name="Deevong P."/>
            <person name="Inoue T."/>
            <person name="Kihara K."/>
            <person name="Lo N."/>
            <person name="Yamada A."/>
            <person name="Ohkuma M."/>
            <person name="Hongoh Y."/>
        </authorList>
    </citation>
    <scope>NUCLEOTIDE SEQUENCE [LARGE SCALE GENOMIC DNA]</scope>
    <source>
        <strain evidence="9">NkOx7-01</strain>
    </source>
</reference>
<keyword evidence="5" id="KW-0812">Transmembrane</keyword>